<evidence type="ECO:0000256" key="4">
    <source>
        <dbReference type="SAM" id="MobiDB-lite"/>
    </source>
</evidence>
<evidence type="ECO:0000256" key="1">
    <source>
        <dbReference type="ARBA" id="ARBA00022612"/>
    </source>
</evidence>
<evidence type="ECO:0000259" key="5">
    <source>
        <dbReference type="Pfam" id="PF04586"/>
    </source>
</evidence>
<feature type="compositionally biased region" description="Low complexity" evidence="4">
    <location>
        <begin position="410"/>
        <end position="455"/>
    </location>
</feature>
<evidence type="ECO:0000313" key="6">
    <source>
        <dbReference type="EMBL" id="QJA71306.1"/>
    </source>
</evidence>
<feature type="domain" description="Prohead serine protease" evidence="5">
    <location>
        <begin position="19"/>
        <end position="174"/>
    </location>
</feature>
<evidence type="ECO:0000256" key="2">
    <source>
        <dbReference type="ARBA" id="ARBA00022670"/>
    </source>
</evidence>
<keyword evidence="1" id="KW-1188">Viral release from host cell</keyword>
<organism evidence="6">
    <name type="scientific">viral metagenome</name>
    <dbReference type="NCBI Taxonomy" id="1070528"/>
    <lineage>
        <taxon>unclassified sequences</taxon>
        <taxon>metagenomes</taxon>
        <taxon>organismal metagenomes</taxon>
    </lineage>
</organism>
<feature type="region of interest" description="Disordered" evidence="4">
    <location>
        <begin position="272"/>
        <end position="334"/>
    </location>
</feature>
<feature type="compositionally biased region" description="Pro residues" evidence="4">
    <location>
        <begin position="456"/>
        <end position="469"/>
    </location>
</feature>
<dbReference type="AlphaFoldDB" id="A0A6M3JN40"/>
<reference evidence="6" key="1">
    <citation type="submission" date="2020-03" db="EMBL/GenBank/DDBJ databases">
        <title>The deep terrestrial virosphere.</title>
        <authorList>
            <person name="Holmfeldt K."/>
            <person name="Nilsson E."/>
            <person name="Simone D."/>
            <person name="Lopez-Fernandez M."/>
            <person name="Wu X."/>
            <person name="de Brujin I."/>
            <person name="Lundin D."/>
            <person name="Andersson A."/>
            <person name="Bertilsson S."/>
            <person name="Dopson M."/>
        </authorList>
    </citation>
    <scope>NUCLEOTIDE SEQUENCE</scope>
    <source>
        <strain evidence="6">MM415A03272</strain>
    </source>
</reference>
<feature type="region of interest" description="Disordered" evidence="4">
    <location>
        <begin position="352"/>
        <end position="377"/>
    </location>
</feature>
<accession>A0A6M3JN40</accession>
<gene>
    <name evidence="6" type="ORF">MM415A03272_0001</name>
</gene>
<dbReference type="GO" id="GO:0008233">
    <property type="term" value="F:peptidase activity"/>
    <property type="evidence" value="ECO:0007669"/>
    <property type="project" value="UniProtKB-KW"/>
</dbReference>
<proteinExistence type="predicted"/>
<dbReference type="GO" id="GO:0006508">
    <property type="term" value="P:proteolysis"/>
    <property type="evidence" value="ECO:0007669"/>
    <property type="project" value="UniProtKB-KW"/>
</dbReference>
<feature type="compositionally biased region" description="Basic and acidic residues" evidence="4">
    <location>
        <begin position="352"/>
        <end position="373"/>
    </location>
</feature>
<feature type="region of interest" description="Disordered" evidence="4">
    <location>
        <begin position="401"/>
        <end position="508"/>
    </location>
</feature>
<keyword evidence="2 6" id="KW-0645">Protease</keyword>
<dbReference type="Pfam" id="PF04586">
    <property type="entry name" value="Peptidase_S78"/>
    <property type="match status" value="1"/>
</dbReference>
<name>A0A6M3JN40_9ZZZZ</name>
<feature type="compositionally biased region" description="Low complexity" evidence="4">
    <location>
        <begin position="470"/>
        <end position="486"/>
    </location>
</feature>
<dbReference type="EMBL" id="MT141863">
    <property type="protein sequence ID" value="QJA71306.1"/>
    <property type="molecule type" value="Genomic_DNA"/>
</dbReference>
<keyword evidence="3" id="KW-0378">Hydrolase</keyword>
<protein>
    <submittedName>
        <fullName evidence="6">Putative prohead protease</fullName>
    </submittedName>
</protein>
<evidence type="ECO:0000256" key="3">
    <source>
        <dbReference type="ARBA" id="ARBA00022801"/>
    </source>
</evidence>
<dbReference type="InterPro" id="IPR054613">
    <property type="entry name" value="Peptidase_S78_dom"/>
</dbReference>
<sequence length="531" mass="58850">MPEPEDILETIGTVYKVEKLDIAEVEGNRRFIAGYANIAGIVDNQNEVVTLEALQKAWAQFKKNPEYAFCMLIHQNIPIAKILFEPVTDTKGNIHESGVDERGLYIVAQVRDDISLSSRLWKDIEDGKVRGYSIGGRDLNPQPTQCEGDRCFSKITDLELYEVSIVPSPANKVSLFNVLKGGVEMDDTLKKVADALKSFKSTQLRRTLVEISNTRNKDGEHELYVDPTIDRELYKTLLAAIPAESWESITVVEEKTDLEYLPLFDVSLSSPMGNLTEEDEAVGSNPSPVEYKPKKEGNDPLTEESEEIREETNLETSEESDESSKQGQPKSDAERAMAHFNISVEEWEKLSPDKRQEYIDKLPPRGERVKEESAQAPMTLETMAADIAILRDMVESMKADIYKENKPMDEQPQPECQECPPEAVAPAEAPAEAPVAAQPEAAPEPTAEPQAEPQAKPTPAPVEPQPTPQPTVESAEANPQPTETAPPAAPTEEMETRGVNVAPEATRGFDPMAIHRLSFDDIAEMTKPNRG</sequence>